<gene>
    <name evidence="1" type="ORF">S03H2_28107</name>
</gene>
<protein>
    <submittedName>
        <fullName evidence="1">Uncharacterized protein</fullName>
    </submittedName>
</protein>
<organism evidence="1">
    <name type="scientific">marine sediment metagenome</name>
    <dbReference type="NCBI Taxonomy" id="412755"/>
    <lineage>
        <taxon>unclassified sequences</taxon>
        <taxon>metagenomes</taxon>
        <taxon>ecological metagenomes</taxon>
    </lineage>
</organism>
<accession>X1HKA0</accession>
<comment type="caution">
    <text evidence="1">The sequence shown here is derived from an EMBL/GenBank/DDBJ whole genome shotgun (WGS) entry which is preliminary data.</text>
</comment>
<evidence type="ECO:0000313" key="1">
    <source>
        <dbReference type="EMBL" id="GAH54274.1"/>
    </source>
</evidence>
<feature type="non-terminal residue" evidence="1">
    <location>
        <position position="1"/>
    </location>
</feature>
<reference evidence="1" key="1">
    <citation type="journal article" date="2014" name="Front. Microbiol.">
        <title>High frequency of phylogenetically diverse reductive dehalogenase-homologous genes in deep subseafloor sedimentary metagenomes.</title>
        <authorList>
            <person name="Kawai M."/>
            <person name="Futagami T."/>
            <person name="Toyoda A."/>
            <person name="Takaki Y."/>
            <person name="Nishi S."/>
            <person name="Hori S."/>
            <person name="Arai W."/>
            <person name="Tsubouchi T."/>
            <person name="Morono Y."/>
            <person name="Uchiyama I."/>
            <person name="Ito T."/>
            <person name="Fujiyama A."/>
            <person name="Inagaki F."/>
            <person name="Takami H."/>
        </authorList>
    </citation>
    <scope>NUCLEOTIDE SEQUENCE</scope>
    <source>
        <strain evidence="1">Expedition CK06-06</strain>
    </source>
</reference>
<proteinExistence type="predicted"/>
<name>X1HKA0_9ZZZZ</name>
<dbReference type="AlphaFoldDB" id="X1HKA0"/>
<sequence>FWHQLKPHQIDHIVMEKFLALLFGALVLTSQGLGNPIE</sequence>
<dbReference type="EMBL" id="BARU01016929">
    <property type="protein sequence ID" value="GAH54274.1"/>
    <property type="molecule type" value="Genomic_DNA"/>
</dbReference>